<comment type="caution">
    <text evidence="4">The sequence shown here is derived from an EMBL/GenBank/DDBJ whole genome shotgun (WGS) entry which is preliminary data.</text>
</comment>
<keyword evidence="6" id="KW-1185">Reference proteome</keyword>
<evidence type="ECO:0000259" key="3">
    <source>
        <dbReference type="Pfam" id="PF00122"/>
    </source>
</evidence>
<proteinExistence type="predicted"/>
<gene>
    <name evidence="4" type="ORF">PV399_47645</name>
    <name evidence="5" type="ORF">PV666_42025</name>
</gene>
<dbReference type="Pfam" id="PF00122">
    <property type="entry name" value="E1-E2_ATPase"/>
    <property type="match status" value="1"/>
</dbReference>
<evidence type="ECO:0000256" key="1">
    <source>
        <dbReference type="ARBA" id="ARBA00004141"/>
    </source>
</evidence>
<feature type="compositionally biased region" description="Low complexity" evidence="2">
    <location>
        <begin position="10"/>
        <end position="19"/>
    </location>
</feature>
<feature type="region of interest" description="Disordered" evidence="2">
    <location>
        <begin position="104"/>
        <end position="197"/>
    </location>
</feature>
<reference evidence="4 6" key="1">
    <citation type="journal article" date="2023" name="Microb. Genom.">
        <title>Mesoterricola silvestris gen. nov., sp. nov., Mesoterricola sediminis sp. nov., Geothrix oryzae sp. nov., Geothrix edaphica sp. nov., Geothrix rubra sp. nov., and Geothrix limicola sp. nov., six novel members of Acidobacteriota isolated from soils.</title>
        <authorList>
            <person name="Weisberg A.J."/>
            <person name="Pearce E."/>
            <person name="Kramer C.G."/>
            <person name="Chang J.H."/>
            <person name="Clarke C.R."/>
        </authorList>
    </citation>
    <scope>NUCLEOTIDE SEQUENCE</scope>
    <source>
        <strain evidence="5 6">NB05-1H</strain>
        <strain evidence="4">NRRL_B-16521</strain>
    </source>
</reference>
<dbReference type="GeneID" id="69808986"/>
<feature type="compositionally biased region" description="Basic and acidic residues" evidence="2">
    <location>
        <begin position="181"/>
        <end position="191"/>
    </location>
</feature>
<dbReference type="InterPro" id="IPR008250">
    <property type="entry name" value="ATPase_P-typ_transduc_dom_A_sf"/>
</dbReference>
<protein>
    <recommendedName>
        <fullName evidence="3">P-type ATPase A domain-containing protein</fullName>
    </recommendedName>
</protein>
<evidence type="ECO:0000256" key="2">
    <source>
        <dbReference type="SAM" id="MobiDB-lite"/>
    </source>
</evidence>
<dbReference type="AlphaFoldDB" id="A0AAP6BM43"/>
<dbReference type="RefSeq" id="WP_010355897.1">
    <property type="nucleotide sequence ID" value="NZ_CP122369.1"/>
</dbReference>
<sequence length="218" mass="22644">MGTTNRHGPAAATNAEAPARVGTALADENRRRLLPTLLEAPAHPSALAESPGPLMTVAAVANGEAAPSPPRFSTAEALEEYAVARARHGSRALPDLVPATATVRRGDAEQEIAPGELRGGDILPVRPSERIATDGMVAAGPDGEPPADSWQQGDPRRSAGLDVLEELPVGAGDPVGQPSLRPDHRSLRVDQDAAGSPFRVLPAVDVPPFEGTDLRARQ</sequence>
<accession>A0AAP6BM43</accession>
<organism evidence="4 7">
    <name type="scientific">Streptomyces acidiscabies</name>
    <dbReference type="NCBI Taxonomy" id="42234"/>
    <lineage>
        <taxon>Bacteria</taxon>
        <taxon>Bacillati</taxon>
        <taxon>Actinomycetota</taxon>
        <taxon>Actinomycetes</taxon>
        <taxon>Kitasatosporales</taxon>
        <taxon>Streptomycetaceae</taxon>
        <taxon>Streptomyces</taxon>
    </lineage>
</organism>
<evidence type="ECO:0000313" key="7">
    <source>
        <dbReference type="Proteomes" id="UP001282288"/>
    </source>
</evidence>
<name>A0AAP6BM43_9ACTN</name>
<feature type="domain" description="P-type ATPase A" evidence="3">
    <location>
        <begin position="96"/>
        <end position="140"/>
    </location>
</feature>
<evidence type="ECO:0000313" key="4">
    <source>
        <dbReference type="EMBL" id="MDX2967319.1"/>
    </source>
</evidence>
<evidence type="ECO:0000313" key="6">
    <source>
        <dbReference type="Proteomes" id="UP001272987"/>
    </source>
</evidence>
<dbReference type="Gene3D" id="2.70.150.10">
    <property type="entry name" value="Calcium-transporting ATPase, cytoplasmic transduction domain A"/>
    <property type="match status" value="1"/>
</dbReference>
<dbReference type="SUPFAM" id="SSF81653">
    <property type="entry name" value="Calcium ATPase, transduction domain A"/>
    <property type="match status" value="1"/>
</dbReference>
<dbReference type="EMBL" id="JARAWC010000096">
    <property type="protein sequence ID" value="MDX2967319.1"/>
    <property type="molecule type" value="Genomic_DNA"/>
</dbReference>
<dbReference type="EMBL" id="JARAWP010000034">
    <property type="protein sequence ID" value="MDX3024408.1"/>
    <property type="molecule type" value="Genomic_DNA"/>
</dbReference>
<evidence type="ECO:0000313" key="5">
    <source>
        <dbReference type="EMBL" id="MDX3024408.1"/>
    </source>
</evidence>
<dbReference type="Proteomes" id="UP001272987">
    <property type="component" value="Unassembled WGS sequence"/>
</dbReference>
<dbReference type="Proteomes" id="UP001282288">
    <property type="component" value="Unassembled WGS sequence"/>
</dbReference>
<dbReference type="InterPro" id="IPR059000">
    <property type="entry name" value="ATPase_P-type_domA"/>
</dbReference>
<comment type="subcellular location">
    <subcellularLocation>
        <location evidence="1">Membrane</location>
        <topology evidence="1">Multi-pass membrane protein</topology>
    </subcellularLocation>
</comment>
<feature type="region of interest" description="Disordered" evidence="2">
    <location>
        <begin position="1"/>
        <end position="22"/>
    </location>
</feature>